<dbReference type="Proteomes" id="UP000275846">
    <property type="component" value="Unassembled WGS sequence"/>
</dbReference>
<gene>
    <name evidence="2" type="ORF">SSLN_LOCUS19769</name>
</gene>
<reference evidence="4" key="1">
    <citation type="submission" date="2016-06" db="UniProtKB">
        <authorList>
            <consortium name="WormBaseParasite"/>
        </authorList>
    </citation>
    <scope>IDENTIFICATION</scope>
</reference>
<dbReference type="PANTHER" id="PTHR33332">
    <property type="entry name" value="REVERSE TRANSCRIPTASE DOMAIN-CONTAINING PROTEIN"/>
    <property type="match status" value="1"/>
</dbReference>
<dbReference type="SUPFAM" id="SSF56672">
    <property type="entry name" value="DNA/RNA polymerases"/>
    <property type="match status" value="1"/>
</dbReference>
<reference evidence="2 3" key="2">
    <citation type="submission" date="2018-11" db="EMBL/GenBank/DDBJ databases">
        <authorList>
            <consortium name="Pathogen Informatics"/>
        </authorList>
    </citation>
    <scope>NUCLEOTIDE SEQUENCE [LARGE SCALE GENOMIC DNA]</scope>
    <source>
        <strain evidence="2 3">NST_G2</strain>
    </source>
</reference>
<dbReference type="Pfam" id="PF00078">
    <property type="entry name" value="RVT_1"/>
    <property type="match status" value="1"/>
</dbReference>
<keyword evidence="3" id="KW-1185">Reference proteome</keyword>
<protein>
    <submittedName>
        <fullName evidence="4">Reverse transcriptase domain-containing protein</fullName>
    </submittedName>
</protein>
<evidence type="ECO:0000259" key="1">
    <source>
        <dbReference type="Pfam" id="PF00078"/>
    </source>
</evidence>
<proteinExistence type="predicted"/>
<organism evidence="4">
    <name type="scientific">Schistocephalus solidus</name>
    <name type="common">Tapeworm</name>
    <dbReference type="NCBI Taxonomy" id="70667"/>
    <lineage>
        <taxon>Eukaryota</taxon>
        <taxon>Metazoa</taxon>
        <taxon>Spiralia</taxon>
        <taxon>Lophotrochozoa</taxon>
        <taxon>Platyhelminthes</taxon>
        <taxon>Cestoda</taxon>
        <taxon>Eucestoda</taxon>
        <taxon>Diphyllobothriidea</taxon>
        <taxon>Diphyllobothriidae</taxon>
        <taxon>Schistocephalus</taxon>
    </lineage>
</organism>
<evidence type="ECO:0000313" key="3">
    <source>
        <dbReference type="Proteomes" id="UP000275846"/>
    </source>
</evidence>
<accession>A0A183TTH1</accession>
<feature type="domain" description="Reverse transcriptase" evidence="1">
    <location>
        <begin position="124"/>
        <end position="329"/>
    </location>
</feature>
<name>A0A183TTH1_SCHSO</name>
<dbReference type="EMBL" id="UYSU01049211">
    <property type="protein sequence ID" value="VDM06155.1"/>
    <property type="molecule type" value="Genomic_DNA"/>
</dbReference>
<dbReference type="InterPro" id="IPR043502">
    <property type="entry name" value="DNA/RNA_pol_sf"/>
</dbReference>
<dbReference type="OrthoDB" id="10063766at2759"/>
<dbReference type="AlphaFoldDB" id="A0A183TTH1"/>
<dbReference type="InterPro" id="IPR000477">
    <property type="entry name" value="RT_dom"/>
</dbReference>
<dbReference type="WBParaSite" id="SSLN_0002050301-mRNA-1">
    <property type="protein sequence ID" value="SSLN_0002050301-mRNA-1"/>
    <property type="gene ID" value="SSLN_0002050301"/>
</dbReference>
<evidence type="ECO:0000313" key="4">
    <source>
        <dbReference type="WBParaSite" id="SSLN_0002050301-mRNA-1"/>
    </source>
</evidence>
<evidence type="ECO:0000313" key="2">
    <source>
        <dbReference type="EMBL" id="VDM06155.1"/>
    </source>
</evidence>
<dbReference type="CDD" id="cd01650">
    <property type="entry name" value="RT_nLTR_like"/>
    <property type="match status" value="1"/>
</dbReference>
<sequence length="374" mass="43199">MQKNRINGLIVKTRQEFEVDRLNRATVNPKQFYGYLRQNTRNKDPITLLRTTEGIDLTEDGAKADHFSELFWSVFTKETRYDYPADVFEVITIVQSVQFTETIVLKELLRLKGSKSPGPDEPGLRNCRPVSLTSICCKIMENIIKQQLMHLLEHNHLLFEVQHVFRRGRSCITNLLYCLERWTEAVDRGNMVHAVYIDFKKAFDCVLHHHPLYKINRIGVRGRLLNWIENFLIDHAQTVHISDKQSTKVEVESGVPQGSVLDPILFIVYIKGCANELDCDIAIFADNLKIWRVIQTAADEENLQANVNRLQKWSNDWLLPFNESMCNIIRVGKSNPSNRTVYRQNGILLKEVDAQKDLGVWITPSLKPSLHCAK</sequence>